<dbReference type="AlphaFoldDB" id="A0A1H6FXK2"/>
<evidence type="ECO:0000256" key="7">
    <source>
        <dbReference type="ARBA" id="ARBA00023274"/>
    </source>
</evidence>
<dbReference type="Gene3D" id="1.10.260.30">
    <property type="entry name" value="Signal recognition particle, SRP54 subunit, M-domain"/>
    <property type="match status" value="1"/>
</dbReference>
<proteinExistence type="inferred from homology"/>
<dbReference type="SMART" id="SM00962">
    <property type="entry name" value="SRP54"/>
    <property type="match status" value="1"/>
</dbReference>
<keyword evidence="9" id="KW-0963">Cytoplasm</keyword>
<comment type="subcellular location">
    <subcellularLocation>
        <location evidence="9">Cytoplasm</location>
    </subcellularLocation>
    <text evidence="9">The SRP-RNC complex is targeted to the cytoplasmic membrane.</text>
</comment>
<comment type="catalytic activity">
    <reaction evidence="8 9">
        <text>GTP + H2O = GDP + phosphate + H(+)</text>
        <dbReference type="Rhea" id="RHEA:19669"/>
        <dbReference type="ChEBI" id="CHEBI:15377"/>
        <dbReference type="ChEBI" id="CHEBI:15378"/>
        <dbReference type="ChEBI" id="CHEBI:37565"/>
        <dbReference type="ChEBI" id="CHEBI:43474"/>
        <dbReference type="ChEBI" id="CHEBI:58189"/>
        <dbReference type="EC" id="3.6.5.4"/>
    </reaction>
</comment>
<feature type="binding site" evidence="9">
    <location>
        <begin position="248"/>
        <end position="251"/>
    </location>
    <ligand>
        <name>GTP</name>
        <dbReference type="ChEBI" id="CHEBI:37565"/>
    </ligand>
</feature>
<organism evidence="12 13">
    <name type="scientific">Thermoleophilum album</name>
    <dbReference type="NCBI Taxonomy" id="29539"/>
    <lineage>
        <taxon>Bacteria</taxon>
        <taxon>Bacillati</taxon>
        <taxon>Actinomycetota</taxon>
        <taxon>Thermoleophilia</taxon>
        <taxon>Thermoleophilales</taxon>
        <taxon>Thermoleophilaceae</taxon>
        <taxon>Thermoleophilum</taxon>
    </lineage>
</organism>
<dbReference type="RefSeq" id="WP_093118390.1">
    <property type="nucleotide sequence ID" value="NZ_FNWJ01000002.1"/>
</dbReference>
<comment type="function">
    <text evidence="9">Involved in targeting and insertion of nascent membrane proteins into the cytoplasmic membrane. Binds to the hydrophobic signal sequence of the ribosome-nascent chain (RNC) as it emerges from the ribosomes. The SRP-RNC complex is then targeted to the cytoplasmic membrane where it interacts with the SRP receptor FtsY.</text>
</comment>
<gene>
    <name evidence="9" type="primary">ffh</name>
    <name evidence="12" type="ORF">SAMN02745716_1855</name>
</gene>
<dbReference type="CDD" id="cd18539">
    <property type="entry name" value="SRP_G"/>
    <property type="match status" value="1"/>
</dbReference>
<name>A0A1H6FXK2_THEAL</name>
<comment type="domain">
    <text evidence="9">Composed of three domains: the N-terminal N domain, which is responsible for interactions with the ribosome, the central G domain, which binds GTP, and the C-terminal M domain, which binds the RNA and the signal sequence of the RNC.</text>
</comment>
<dbReference type="SUPFAM" id="SSF52540">
    <property type="entry name" value="P-loop containing nucleoside triphosphate hydrolases"/>
    <property type="match status" value="1"/>
</dbReference>
<evidence type="ECO:0000256" key="4">
    <source>
        <dbReference type="ARBA" id="ARBA00022884"/>
    </source>
</evidence>
<dbReference type="Gene3D" id="3.40.50.300">
    <property type="entry name" value="P-loop containing nucleotide triphosphate hydrolases"/>
    <property type="match status" value="1"/>
</dbReference>
<evidence type="ECO:0000256" key="8">
    <source>
        <dbReference type="ARBA" id="ARBA00048027"/>
    </source>
</evidence>
<dbReference type="InterPro" id="IPR022941">
    <property type="entry name" value="SRP54"/>
</dbReference>
<dbReference type="EMBL" id="FNWJ01000002">
    <property type="protein sequence ID" value="SEH15142.1"/>
    <property type="molecule type" value="Genomic_DNA"/>
</dbReference>
<comment type="subunit">
    <text evidence="9">Part of the signal recognition particle protein translocation system, which is composed of SRP and FtsY.</text>
</comment>
<evidence type="ECO:0000256" key="5">
    <source>
        <dbReference type="ARBA" id="ARBA00023134"/>
    </source>
</evidence>
<evidence type="ECO:0000256" key="10">
    <source>
        <dbReference type="SAM" id="Coils"/>
    </source>
</evidence>
<dbReference type="NCBIfam" id="TIGR00959">
    <property type="entry name" value="ffh"/>
    <property type="match status" value="1"/>
</dbReference>
<dbReference type="GO" id="GO:0048500">
    <property type="term" value="C:signal recognition particle"/>
    <property type="evidence" value="ECO:0007669"/>
    <property type="project" value="UniProtKB-UniRule"/>
</dbReference>
<dbReference type="GO" id="GO:0006614">
    <property type="term" value="P:SRP-dependent cotranslational protein targeting to membrane"/>
    <property type="evidence" value="ECO:0007669"/>
    <property type="project" value="InterPro"/>
</dbReference>
<dbReference type="Pfam" id="PF00448">
    <property type="entry name" value="SRP54"/>
    <property type="match status" value="1"/>
</dbReference>
<dbReference type="InterPro" id="IPR000897">
    <property type="entry name" value="SRP54_GTPase_dom"/>
</dbReference>
<feature type="domain" description="SRP54-type proteins GTP-binding" evidence="11">
    <location>
        <begin position="269"/>
        <end position="282"/>
    </location>
</feature>
<keyword evidence="13" id="KW-1185">Reference proteome</keyword>
<dbReference type="Proteomes" id="UP000222056">
    <property type="component" value="Unassembled WGS sequence"/>
</dbReference>
<reference evidence="13" key="1">
    <citation type="submission" date="2016-10" db="EMBL/GenBank/DDBJ databases">
        <authorList>
            <person name="Varghese N."/>
            <person name="Submissions S."/>
        </authorList>
    </citation>
    <scope>NUCLEOTIDE SEQUENCE [LARGE SCALE GENOMIC DNA]</scope>
    <source>
        <strain evidence="13">ATCC 35263</strain>
    </source>
</reference>
<dbReference type="InterPro" id="IPR027417">
    <property type="entry name" value="P-loop_NTPase"/>
</dbReference>
<keyword evidence="7 9" id="KW-0687">Ribonucleoprotein</keyword>
<dbReference type="InterPro" id="IPR042101">
    <property type="entry name" value="SRP54_N_sf"/>
</dbReference>
<dbReference type="PROSITE" id="PS00300">
    <property type="entry name" value="SRP54"/>
    <property type="match status" value="1"/>
</dbReference>
<dbReference type="InterPro" id="IPR004125">
    <property type="entry name" value="Signal_recog_particle_SRP54_M"/>
</dbReference>
<dbReference type="PANTHER" id="PTHR11564">
    <property type="entry name" value="SIGNAL RECOGNITION PARTICLE 54K PROTEIN SRP54"/>
    <property type="match status" value="1"/>
</dbReference>
<keyword evidence="5 9" id="KW-0342">GTP-binding</keyword>
<evidence type="ECO:0000256" key="1">
    <source>
        <dbReference type="ARBA" id="ARBA00005450"/>
    </source>
</evidence>
<dbReference type="EC" id="3.6.5.4" evidence="9"/>
<dbReference type="GO" id="GO:0003924">
    <property type="term" value="F:GTPase activity"/>
    <property type="evidence" value="ECO:0007669"/>
    <property type="project" value="UniProtKB-UniRule"/>
</dbReference>
<dbReference type="InterPro" id="IPR003593">
    <property type="entry name" value="AAA+_ATPase"/>
</dbReference>
<dbReference type="InterPro" id="IPR036891">
    <property type="entry name" value="Signal_recog_part_SRP54_M_sf"/>
</dbReference>
<evidence type="ECO:0000313" key="12">
    <source>
        <dbReference type="EMBL" id="SEH15142.1"/>
    </source>
</evidence>
<keyword evidence="6 9" id="KW-0733">Signal recognition particle</keyword>
<dbReference type="Gene3D" id="1.20.120.140">
    <property type="entry name" value="Signal recognition particle SRP54, nucleotide-binding domain"/>
    <property type="match status" value="1"/>
</dbReference>
<evidence type="ECO:0000256" key="9">
    <source>
        <dbReference type="HAMAP-Rule" id="MF_00306"/>
    </source>
</evidence>
<dbReference type="GO" id="GO:0005525">
    <property type="term" value="F:GTP binding"/>
    <property type="evidence" value="ECO:0007669"/>
    <property type="project" value="UniProtKB-UniRule"/>
</dbReference>
<dbReference type="SUPFAM" id="SSF47446">
    <property type="entry name" value="Signal peptide-binding domain"/>
    <property type="match status" value="1"/>
</dbReference>
<sequence length="441" mass="48573">MFESLADRLQQALGEVRSRGRLSEEDVERALRQVRLALLEADVDFRVVKEFTARVRERAIGTQVLASVNPAHQVVKVVADELTELLGGTTSEFVLPKARPAVVVLAGLQGSGKTTAAAKLARYLRAERGLDVALAACDLQRPAAVEQLVLLGGRADCTVYERGTDATPVEVAGWALGRAREEQRDVLIVDTAGRLHVDDQLMAELQAITERVRPHRVLLVLDAMTGQDAVNVATAFAERAPFDGLVLTKLDGDARGGAALSVKAVTGRPIVFASTGERLEEFELFHPDRVAQRILGMGDVVTLVERAQRELDERKAAELERKMRRAELTLEDFLEQLRQIRKMGPLKSLLGMLPGMGSQLAALDLDERELDRVEAIILSMTPEERRRPEIIDASRRRRIARGSGTSPQQVAQLVKQFQAMRRLMRDLSRGRLGALGSLLGR</sequence>
<evidence type="ECO:0000259" key="11">
    <source>
        <dbReference type="PROSITE" id="PS00300"/>
    </source>
</evidence>
<evidence type="ECO:0000256" key="2">
    <source>
        <dbReference type="ARBA" id="ARBA00022741"/>
    </source>
</evidence>
<dbReference type="SMART" id="SM00382">
    <property type="entry name" value="AAA"/>
    <property type="match status" value="1"/>
</dbReference>
<feature type="coiled-coil region" evidence="10">
    <location>
        <begin position="309"/>
        <end position="343"/>
    </location>
</feature>
<evidence type="ECO:0000256" key="3">
    <source>
        <dbReference type="ARBA" id="ARBA00022801"/>
    </source>
</evidence>
<evidence type="ECO:0000256" key="6">
    <source>
        <dbReference type="ARBA" id="ARBA00023135"/>
    </source>
</evidence>
<feature type="binding site" evidence="9">
    <location>
        <begin position="107"/>
        <end position="114"/>
    </location>
    <ligand>
        <name>GTP</name>
        <dbReference type="ChEBI" id="CHEBI:37565"/>
    </ligand>
</feature>
<protein>
    <recommendedName>
        <fullName evidence="9">Signal recognition particle protein</fullName>
        <ecNumber evidence="9">3.6.5.4</ecNumber>
    </recommendedName>
    <alternativeName>
        <fullName evidence="9">Fifty-four homolog</fullName>
    </alternativeName>
</protein>
<dbReference type="Pfam" id="PF02978">
    <property type="entry name" value="SRP_SPB"/>
    <property type="match status" value="1"/>
</dbReference>
<dbReference type="InterPro" id="IPR004780">
    <property type="entry name" value="SRP"/>
</dbReference>
<dbReference type="HAMAP" id="MF_00306">
    <property type="entry name" value="SRP54"/>
    <property type="match status" value="1"/>
</dbReference>
<feature type="binding site" evidence="9">
    <location>
        <begin position="190"/>
        <end position="194"/>
    </location>
    <ligand>
        <name>GTP</name>
        <dbReference type="ChEBI" id="CHEBI:37565"/>
    </ligand>
</feature>
<keyword evidence="2 9" id="KW-0547">Nucleotide-binding</keyword>
<dbReference type="PANTHER" id="PTHR11564:SF5">
    <property type="entry name" value="SIGNAL RECOGNITION PARTICLE SUBUNIT SRP54"/>
    <property type="match status" value="1"/>
</dbReference>
<dbReference type="OrthoDB" id="9804720at2"/>
<dbReference type="GO" id="GO:0008312">
    <property type="term" value="F:7S RNA binding"/>
    <property type="evidence" value="ECO:0007669"/>
    <property type="project" value="InterPro"/>
</dbReference>
<accession>A0A1H6FXK2</accession>
<dbReference type="Pfam" id="PF02881">
    <property type="entry name" value="SRP54_N"/>
    <property type="match status" value="1"/>
</dbReference>
<dbReference type="SMART" id="SM00963">
    <property type="entry name" value="SRP54_N"/>
    <property type="match status" value="1"/>
</dbReference>
<keyword evidence="4 9" id="KW-0694">RNA-binding</keyword>
<dbReference type="InterPro" id="IPR013822">
    <property type="entry name" value="Signal_recog_particl_SRP54_hlx"/>
</dbReference>
<comment type="similarity">
    <text evidence="1 9">Belongs to the GTP-binding SRP family. SRP54 subfamily.</text>
</comment>
<evidence type="ECO:0000313" key="13">
    <source>
        <dbReference type="Proteomes" id="UP000222056"/>
    </source>
</evidence>
<keyword evidence="10" id="KW-0175">Coiled coil</keyword>
<dbReference type="STRING" id="29539.SAMN02745716_1855"/>
<keyword evidence="3 9" id="KW-0378">Hydrolase</keyword>